<protein>
    <submittedName>
        <fullName evidence="1">Uncharacterized protein</fullName>
    </submittedName>
</protein>
<sequence>MLVSNKFKKIRVVLNPVASSLTSSLFPLSIPFPSLTLRANSLPFLIRRKLIFGSKHTTGSAIISRLYCILSQDIGLGVHLSSGLLVLPVARQVWTSLVATTVIE</sequence>
<reference evidence="1" key="1">
    <citation type="submission" date="2014-09" db="EMBL/GenBank/DDBJ databases">
        <authorList>
            <person name="Magalhaes I.L.F."/>
            <person name="Oliveira U."/>
            <person name="Santos F.R."/>
            <person name="Vidigal T.H.D.A."/>
            <person name="Brescovit A.D."/>
            <person name="Santos A.J."/>
        </authorList>
    </citation>
    <scope>NUCLEOTIDE SEQUENCE</scope>
    <source>
        <tissue evidence="1">Shoot tissue taken approximately 20 cm above the soil surface</tissue>
    </source>
</reference>
<dbReference type="EMBL" id="GBRH01212021">
    <property type="protein sequence ID" value="JAD85874.1"/>
    <property type="molecule type" value="Transcribed_RNA"/>
</dbReference>
<proteinExistence type="predicted"/>
<evidence type="ECO:0000313" key="1">
    <source>
        <dbReference type="EMBL" id="JAD85874.1"/>
    </source>
</evidence>
<dbReference type="AlphaFoldDB" id="A0A0A9DBA6"/>
<accession>A0A0A9DBA6</accession>
<organism evidence="1">
    <name type="scientific">Arundo donax</name>
    <name type="common">Giant reed</name>
    <name type="synonym">Donax arundinaceus</name>
    <dbReference type="NCBI Taxonomy" id="35708"/>
    <lineage>
        <taxon>Eukaryota</taxon>
        <taxon>Viridiplantae</taxon>
        <taxon>Streptophyta</taxon>
        <taxon>Embryophyta</taxon>
        <taxon>Tracheophyta</taxon>
        <taxon>Spermatophyta</taxon>
        <taxon>Magnoliopsida</taxon>
        <taxon>Liliopsida</taxon>
        <taxon>Poales</taxon>
        <taxon>Poaceae</taxon>
        <taxon>PACMAD clade</taxon>
        <taxon>Arundinoideae</taxon>
        <taxon>Arundineae</taxon>
        <taxon>Arundo</taxon>
    </lineage>
</organism>
<name>A0A0A9DBA6_ARUDO</name>
<reference evidence="1" key="2">
    <citation type="journal article" date="2015" name="Data Brief">
        <title>Shoot transcriptome of the giant reed, Arundo donax.</title>
        <authorList>
            <person name="Barrero R.A."/>
            <person name="Guerrero F.D."/>
            <person name="Moolhuijzen P."/>
            <person name="Goolsby J.A."/>
            <person name="Tidwell J."/>
            <person name="Bellgard S.E."/>
            <person name="Bellgard M.I."/>
        </authorList>
    </citation>
    <scope>NUCLEOTIDE SEQUENCE</scope>
    <source>
        <tissue evidence="1">Shoot tissue taken approximately 20 cm above the soil surface</tissue>
    </source>
</reference>